<reference evidence="1 2" key="1">
    <citation type="submission" date="2018-02" db="EMBL/GenBank/DDBJ databases">
        <title>Comparative genomes isolates from brazilian mangrove.</title>
        <authorList>
            <person name="Araujo J.E."/>
            <person name="Taketani R.G."/>
            <person name="Silva M.C.P."/>
            <person name="Loureco M.V."/>
            <person name="Andreote F.D."/>
        </authorList>
    </citation>
    <scope>NUCLEOTIDE SEQUENCE [LARGE SCALE GENOMIC DNA]</scope>
    <source>
        <strain evidence="1 2">HEX-2 MGV</strain>
    </source>
</reference>
<dbReference type="EMBL" id="PUIA01000016">
    <property type="protein sequence ID" value="PQO38746.1"/>
    <property type="molecule type" value="Genomic_DNA"/>
</dbReference>
<proteinExistence type="predicted"/>
<organism evidence="1 2">
    <name type="scientific">Blastopirellula marina</name>
    <dbReference type="NCBI Taxonomy" id="124"/>
    <lineage>
        <taxon>Bacteria</taxon>
        <taxon>Pseudomonadati</taxon>
        <taxon>Planctomycetota</taxon>
        <taxon>Planctomycetia</taxon>
        <taxon>Pirellulales</taxon>
        <taxon>Pirellulaceae</taxon>
        <taxon>Blastopirellula</taxon>
    </lineage>
</organism>
<comment type="caution">
    <text evidence="1">The sequence shown here is derived from an EMBL/GenBank/DDBJ whole genome shotgun (WGS) entry which is preliminary data.</text>
</comment>
<evidence type="ECO:0000313" key="2">
    <source>
        <dbReference type="Proteomes" id="UP000240009"/>
    </source>
</evidence>
<dbReference type="RefSeq" id="WP_105349946.1">
    <property type="nucleotide sequence ID" value="NZ_PUIA01000016.1"/>
</dbReference>
<name>A0A2S8G2S6_9BACT</name>
<dbReference type="Proteomes" id="UP000240009">
    <property type="component" value="Unassembled WGS sequence"/>
</dbReference>
<dbReference type="AlphaFoldDB" id="A0A2S8G2S6"/>
<sequence length="80" mass="8970">MMTRIVASVVFAALVGTTFVTTAEAGLFGRRAYGPFHHHAPRVEYRTYESSPTYYPPSTQVIRHVNDPSLYRDQSGYGES</sequence>
<protein>
    <submittedName>
        <fullName evidence="1">Uncharacterized protein</fullName>
    </submittedName>
</protein>
<accession>A0A2S8G2S6</accession>
<dbReference type="OrthoDB" id="288419at2"/>
<gene>
    <name evidence="1" type="ORF">C5Y96_02375</name>
</gene>
<evidence type="ECO:0000313" key="1">
    <source>
        <dbReference type="EMBL" id="PQO38746.1"/>
    </source>
</evidence>